<evidence type="ECO:0000256" key="4">
    <source>
        <dbReference type="ARBA" id="ARBA00023163"/>
    </source>
</evidence>
<name>A0A512NAL3_9HYPH</name>
<dbReference type="GO" id="GO:0003677">
    <property type="term" value="F:DNA binding"/>
    <property type="evidence" value="ECO:0007669"/>
    <property type="project" value="UniProtKB-KW"/>
</dbReference>
<dbReference type="PANTHER" id="PTHR30579:SF3">
    <property type="entry name" value="TRANSCRIPTIONAL REGULATORY PROTEIN"/>
    <property type="match status" value="1"/>
</dbReference>
<dbReference type="Gene3D" id="3.40.190.290">
    <property type="match status" value="1"/>
</dbReference>
<dbReference type="InterPro" id="IPR000847">
    <property type="entry name" value="LysR_HTH_N"/>
</dbReference>
<dbReference type="InterPro" id="IPR036390">
    <property type="entry name" value="WH_DNA-bd_sf"/>
</dbReference>
<evidence type="ECO:0000256" key="2">
    <source>
        <dbReference type="ARBA" id="ARBA00023015"/>
    </source>
</evidence>
<keyword evidence="2" id="KW-0805">Transcription regulation</keyword>
<dbReference type="InterPro" id="IPR005119">
    <property type="entry name" value="LysR_subst-bd"/>
</dbReference>
<sequence length="325" mass="36696">MCMRIILRANIHIRQSTNWKNGCTFLNMDANWDDLRVFLTLAREGTLSTAAKALGVSHPTVSRRVQALEHQIGARLFERLPDRFVPTSAGEELLADTEAMEKAALSIKRRSAGLSDTVSGVVRLSAGEAMAVLVARHLSWLRARLQQIEFEVVASHTLANLSRREADLMIREQVPELAGIVTRKLCHVAYAVYAGRRLELKRTEMPALVDLPWIGFDDDHGYMPGQRWIHEQIGRRPEMRVNNWLVLHDAVRSGAGLGVLPCYLADQDPRLQRVGGVLPEITTEQWLLVHRDLRALPRVRAVMDALVELFQRHRYLLEGRGNGSE</sequence>
<evidence type="ECO:0000313" key="6">
    <source>
        <dbReference type="EMBL" id="GEP55998.1"/>
    </source>
</evidence>
<keyword evidence="3" id="KW-0238">DNA-binding</keyword>
<dbReference type="AlphaFoldDB" id="A0A512NAL3"/>
<dbReference type="InterPro" id="IPR036388">
    <property type="entry name" value="WH-like_DNA-bd_sf"/>
</dbReference>
<dbReference type="Pfam" id="PF00126">
    <property type="entry name" value="HTH_1"/>
    <property type="match status" value="1"/>
</dbReference>
<dbReference type="InterPro" id="IPR050176">
    <property type="entry name" value="LTTR"/>
</dbReference>
<dbReference type="Proteomes" id="UP000321058">
    <property type="component" value="Unassembled WGS sequence"/>
</dbReference>
<reference evidence="6 7" key="1">
    <citation type="submission" date="2019-07" db="EMBL/GenBank/DDBJ databases">
        <title>Whole genome shotgun sequence of Reyranella soli NBRC 108950.</title>
        <authorList>
            <person name="Hosoyama A."/>
            <person name="Uohara A."/>
            <person name="Ohji S."/>
            <person name="Ichikawa N."/>
        </authorList>
    </citation>
    <scope>NUCLEOTIDE SEQUENCE [LARGE SCALE GENOMIC DNA]</scope>
    <source>
        <strain evidence="6 7">NBRC 108950</strain>
    </source>
</reference>
<dbReference type="Gene3D" id="1.10.10.10">
    <property type="entry name" value="Winged helix-like DNA-binding domain superfamily/Winged helix DNA-binding domain"/>
    <property type="match status" value="1"/>
</dbReference>
<accession>A0A512NAL3</accession>
<proteinExistence type="inferred from homology"/>
<keyword evidence="4" id="KW-0804">Transcription</keyword>
<gene>
    <name evidence="6" type="ORF">RSO01_31640</name>
</gene>
<evidence type="ECO:0000256" key="3">
    <source>
        <dbReference type="ARBA" id="ARBA00023125"/>
    </source>
</evidence>
<dbReference type="PROSITE" id="PS50931">
    <property type="entry name" value="HTH_LYSR"/>
    <property type="match status" value="1"/>
</dbReference>
<dbReference type="PRINTS" id="PR00039">
    <property type="entry name" value="HTHLYSR"/>
</dbReference>
<dbReference type="GO" id="GO:0003700">
    <property type="term" value="F:DNA-binding transcription factor activity"/>
    <property type="evidence" value="ECO:0007669"/>
    <property type="project" value="InterPro"/>
</dbReference>
<keyword evidence="7" id="KW-1185">Reference proteome</keyword>
<dbReference type="SUPFAM" id="SSF46785">
    <property type="entry name" value="Winged helix' DNA-binding domain"/>
    <property type="match status" value="1"/>
</dbReference>
<organism evidence="6 7">
    <name type="scientific">Reyranella soli</name>
    <dbReference type="NCBI Taxonomy" id="1230389"/>
    <lineage>
        <taxon>Bacteria</taxon>
        <taxon>Pseudomonadati</taxon>
        <taxon>Pseudomonadota</taxon>
        <taxon>Alphaproteobacteria</taxon>
        <taxon>Hyphomicrobiales</taxon>
        <taxon>Reyranellaceae</taxon>
        <taxon>Reyranella</taxon>
    </lineage>
</organism>
<dbReference type="SUPFAM" id="SSF53850">
    <property type="entry name" value="Periplasmic binding protein-like II"/>
    <property type="match status" value="1"/>
</dbReference>
<dbReference type="Pfam" id="PF03466">
    <property type="entry name" value="LysR_substrate"/>
    <property type="match status" value="1"/>
</dbReference>
<feature type="domain" description="HTH lysR-type" evidence="5">
    <location>
        <begin position="31"/>
        <end position="87"/>
    </location>
</feature>
<evidence type="ECO:0000259" key="5">
    <source>
        <dbReference type="PROSITE" id="PS50931"/>
    </source>
</evidence>
<comment type="caution">
    <text evidence="6">The sequence shown here is derived from an EMBL/GenBank/DDBJ whole genome shotgun (WGS) entry which is preliminary data.</text>
</comment>
<dbReference type="PANTHER" id="PTHR30579">
    <property type="entry name" value="TRANSCRIPTIONAL REGULATOR"/>
    <property type="match status" value="1"/>
</dbReference>
<evidence type="ECO:0000313" key="7">
    <source>
        <dbReference type="Proteomes" id="UP000321058"/>
    </source>
</evidence>
<protein>
    <submittedName>
        <fullName evidence="6">Transcriptional regulator</fullName>
    </submittedName>
</protein>
<dbReference type="EMBL" id="BKAJ01000052">
    <property type="protein sequence ID" value="GEP55998.1"/>
    <property type="molecule type" value="Genomic_DNA"/>
</dbReference>
<evidence type="ECO:0000256" key="1">
    <source>
        <dbReference type="ARBA" id="ARBA00009437"/>
    </source>
</evidence>
<comment type="similarity">
    <text evidence="1">Belongs to the LysR transcriptional regulatory family.</text>
</comment>